<dbReference type="Gene3D" id="3.40.430.10">
    <property type="entry name" value="Dihydrofolate Reductase, subunit A"/>
    <property type="match status" value="1"/>
</dbReference>
<accession>A0ABW6EBX1</accession>
<dbReference type="RefSeq" id="WP_382824367.1">
    <property type="nucleotide sequence ID" value="NZ_JBHXLY010000003.1"/>
</dbReference>
<evidence type="ECO:0000313" key="2">
    <source>
        <dbReference type="EMBL" id="MFD4212788.1"/>
    </source>
</evidence>
<dbReference type="InterPro" id="IPR024072">
    <property type="entry name" value="DHFR-like_dom_sf"/>
</dbReference>
<protein>
    <submittedName>
        <fullName evidence="2">Dihydrofolate reductase family protein</fullName>
    </submittedName>
</protein>
<name>A0ABW6EBX1_9ACTN</name>
<keyword evidence="3" id="KW-1185">Reference proteome</keyword>
<feature type="domain" description="Bacterial bifunctional deaminase-reductase C-terminal" evidence="1">
    <location>
        <begin position="3"/>
        <end position="42"/>
    </location>
</feature>
<dbReference type="SUPFAM" id="SSF53597">
    <property type="entry name" value="Dihydrofolate reductase-like"/>
    <property type="match status" value="1"/>
</dbReference>
<dbReference type="InterPro" id="IPR002734">
    <property type="entry name" value="RibDG_C"/>
</dbReference>
<dbReference type="Proteomes" id="UP001598251">
    <property type="component" value="Unassembled WGS sequence"/>
</dbReference>
<dbReference type="Pfam" id="PF01872">
    <property type="entry name" value="RibD_C"/>
    <property type="match status" value="1"/>
</dbReference>
<sequence>MQISGGADTVRQFNAAGLLDELQLHIAPVILGAGVRLCAGPGGRLLAGLISRTP</sequence>
<organism evidence="2 3">
    <name type="scientific">Streptomyces sindenensis</name>
    <dbReference type="NCBI Taxonomy" id="67363"/>
    <lineage>
        <taxon>Bacteria</taxon>
        <taxon>Bacillati</taxon>
        <taxon>Actinomycetota</taxon>
        <taxon>Actinomycetes</taxon>
        <taxon>Kitasatosporales</taxon>
        <taxon>Streptomycetaceae</taxon>
        <taxon>Streptomyces</taxon>
    </lineage>
</organism>
<comment type="caution">
    <text evidence="2">The sequence shown here is derived from an EMBL/GenBank/DDBJ whole genome shotgun (WGS) entry which is preliminary data.</text>
</comment>
<evidence type="ECO:0000259" key="1">
    <source>
        <dbReference type="Pfam" id="PF01872"/>
    </source>
</evidence>
<evidence type="ECO:0000313" key="3">
    <source>
        <dbReference type="Proteomes" id="UP001598251"/>
    </source>
</evidence>
<reference evidence="2 3" key="1">
    <citation type="submission" date="2024-09" db="EMBL/GenBank/DDBJ databases">
        <title>The Natural Products Discovery Center: Release of the First 8490 Sequenced Strains for Exploring Actinobacteria Biosynthetic Diversity.</title>
        <authorList>
            <person name="Kalkreuter E."/>
            <person name="Kautsar S.A."/>
            <person name="Yang D."/>
            <person name="Bader C.D."/>
            <person name="Teijaro C.N."/>
            <person name="Fluegel L."/>
            <person name="Davis C.M."/>
            <person name="Simpson J.R."/>
            <person name="Lauterbach L."/>
            <person name="Steele A.D."/>
            <person name="Gui C."/>
            <person name="Meng S."/>
            <person name="Li G."/>
            <person name="Viehrig K."/>
            <person name="Ye F."/>
            <person name="Su P."/>
            <person name="Kiefer A.F."/>
            <person name="Nichols A."/>
            <person name="Cepeda A.J."/>
            <person name="Yan W."/>
            <person name="Fan B."/>
            <person name="Jiang Y."/>
            <person name="Adhikari A."/>
            <person name="Zheng C.-J."/>
            <person name="Schuster L."/>
            <person name="Cowan T.M."/>
            <person name="Smanski M.J."/>
            <person name="Chevrette M.G."/>
            <person name="De Carvalho L.P.S."/>
            <person name="Shen B."/>
        </authorList>
    </citation>
    <scope>NUCLEOTIDE SEQUENCE [LARGE SCALE GENOMIC DNA]</scope>
    <source>
        <strain evidence="2 3">NPDC058546</strain>
    </source>
</reference>
<dbReference type="EMBL" id="JBHXOF010000003">
    <property type="protein sequence ID" value="MFD4212788.1"/>
    <property type="molecule type" value="Genomic_DNA"/>
</dbReference>
<gene>
    <name evidence="2" type="ORF">ACFWSS_07735</name>
</gene>
<proteinExistence type="predicted"/>